<feature type="region of interest" description="Disordered" evidence="1">
    <location>
        <begin position="177"/>
        <end position="211"/>
    </location>
</feature>
<evidence type="ECO:0000313" key="3">
    <source>
        <dbReference type="Proteomes" id="UP001378960"/>
    </source>
</evidence>
<keyword evidence="3" id="KW-1185">Reference proteome</keyword>
<accession>A0AAV5QW27</accession>
<name>A0AAV5QW27_PICKL</name>
<evidence type="ECO:0000313" key="2">
    <source>
        <dbReference type="EMBL" id="GMM43443.1"/>
    </source>
</evidence>
<feature type="compositionally biased region" description="Polar residues" evidence="1">
    <location>
        <begin position="359"/>
        <end position="372"/>
    </location>
</feature>
<evidence type="ECO:0000256" key="1">
    <source>
        <dbReference type="SAM" id="MobiDB-lite"/>
    </source>
</evidence>
<feature type="region of interest" description="Disordered" evidence="1">
    <location>
        <begin position="242"/>
        <end position="316"/>
    </location>
</feature>
<feature type="compositionally biased region" description="Polar residues" evidence="1">
    <location>
        <begin position="242"/>
        <end position="258"/>
    </location>
</feature>
<feature type="compositionally biased region" description="Polar residues" evidence="1">
    <location>
        <begin position="265"/>
        <end position="294"/>
    </location>
</feature>
<reference evidence="2 3" key="1">
    <citation type="journal article" date="2023" name="Elife">
        <title>Identification of key yeast species and microbe-microbe interactions impacting larval growth of Drosophila in the wild.</title>
        <authorList>
            <person name="Mure A."/>
            <person name="Sugiura Y."/>
            <person name="Maeda R."/>
            <person name="Honda K."/>
            <person name="Sakurai N."/>
            <person name="Takahashi Y."/>
            <person name="Watada M."/>
            <person name="Katoh T."/>
            <person name="Gotoh A."/>
            <person name="Gotoh Y."/>
            <person name="Taniguchi I."/>
            <person name="Nakamura K."/>
            <person name="Hayashi T."/>
            <person name="Katayama T."/>
            <person name="Uemura T."/>
            <person name="Hattori Y."/>
        </authorList>
    </citation>
    <scope>NUCLEOTIDE SEQUENCE [LARGE SCALE GENOMIC DNA]</scope>
    <source>
        <strain evidence="2 3">PK-24</strain>
    </source>
</reference>
<dbReference type="AlphaFoldDB" id="A0AAV5QW27"/>
<gene>
    <name evidence="2" type="ORF">DAPK24_000180</name>
</gene>
<feature type="compositionally biased region" description="Low complexity" evidence="1">
    <location>
        <begin position="295"/>
        <end position="316"/>
    </location>
</feature>
<proteinExistence type="predicted"/>
<comment type="caution">
    <text evidence="2">The sequence shown here is derived from an EMBL/GenBank/DDBJ whole genome shotgun (WGS) entry which is preliminary data.</text>
</comment>
<feature type="compositionally biased region" description="Polar residues" evidence="1">
    <location>
        <begin position="177"/>
        <end position="192"/>
    </location>
</feature>
<feature type="compositionally biased region" description="Polar residues" evidence="1">
    <location>
        <begin position="202"/>
        <end position="211"/>
    </location>
</feature>
<dbReference type="Proteomes" id="UP001378960">
    <property type="component" value="Unassembled WGS sequence"/>
</dbReference>
<protein>
    <submittedName>
        <fullName evidence="2">Uncharacterized protein</fullName>
    </submittedName>
</protein>
<sequence>MKISIISKKHGEEMIASEKDYNLYVNTLFFDRFLNISPLLYQIRDGKNYLPPLKRLMERSEMFNFEITDDVKCDKTTIFGLNDHGFLDYISAKYSQIKHNKVSCLKLPVDESNDDNESFNSMNKVEKTPENIKSIGDSMKELKDSFEASMEVFKITNANLFKEYISKIEHLEKTLKSNNKKGQQTMESNLDGNVTGPKDPSENSNTETVIYSTKVDTVTNTSDKPETENALIVADFTSSTSFNVPTNDLTESPSSTPINAPKSPGTASSTQVNVSTKAPSSNESNTPINAPTHGSTNVSTNVSSSTLSSTSSFPLSNVNRTNVSTKVLSISPLSASLSGTSFGISSGILSGTLSSTPSNSKSGIQSTTTTNF</sequence>
<organism evidence="2 3">
    <name type="scientific">Pichia kluyveri</name>
    <name type="common">Yeast</name>
    <dbReference type="NCBI Taxonomy" id="36015"/>
    <lineage>
        <taxon>Eukaryota</taxon>
        <taxon>Fungi</taxon>
        <taxon>Dikarya</taxon>
        <taxon>Ascomycota</taxon>
        <taxon>Saccharomycotina</taxon>
        <taxon>Pichiomycetes</taxon>
        <taxon>Pichiales</taxon>
        <taxon>Pichiaceae</taxon>
        <taxon>Pichia</taxon>
    </lineage>
</organism>
<feature type="region of interest" description="Disordered" evidence="1">
    <location>
        <begin position="350"/>
        <end position="372"/>
    </location>
</feature>
<dbReference type="EMBL" id="BTGB01000001">
    <property type="protein sequence ID" value="GMM43443.1"/>
    <property type="molecule type" value="Genomic_DNA"/>
</dbReference>